<dbReference type="OrthoDB" id="74121at2"/>
<evidence type="ECO:0000256" key="1">
    <source>
        <dbReference type="SAM" id="SignalP"/>
    </source>
</evidence>
<gene>
    <name evidence="2" type="ORF">BOO71_0004183</name>
</gene>
<evidence type="ECO:0008006" key="4">
    <source>
        <dbReference type="Google" id="ProtNLM"/>
    </source>
</evidence>
<dbReference type="RefSeq" id="WP_075831268.1">
    <property type="nucleotide sequence ID" value="NZ_MSTI01000047.1"/>
</dbReference>
<sequence length="210" mass="22503">MKRLNLIALAGLGLLLASCGASPSAAPDGGRPPLPTGVEVRFPAAPTNAYLSLLTEDGKSVYQLSVPAGATSIEVDPARWQAEAKNAQDVTLLLPAGIVDGSLKGSIGDAMARFLRWAMWQDSNANGVRDDGETLDLMTHDRVAYASQPFTAIFKTTTPDMQQTWKLAGGWSRAEHYVYLPGGNKTYIRSLESAGVQRYTLHVDTPITSQ</sequence>
<dbReference type="Proteomes" id="UP000186607">
    <property type="component" value="Unassembled WGS sequence"/>
</dbReference>
<feature type="signal peptide" evidence="1">
    <location>
        <begin position="1"/>
        <end position="21"/>
    </location>
</feature>
<dbReference type="STRING" id="249408.BOO71_0004183"/>
<keyword evidence="1" id="KW-0732">Signal</keyword>
<feature type="chain" id="PRO_5013160412" description="Lipoprotein" evidence="1">
    <location>
        <begin position="22"/>
        <end position="210"/>
    </location>
</feature>
<evidence type="ECO:0000313" key="2">
    <source>
        <dbReference type="EMBL" id="OLV18987.1"/>
    </source>
</evidence>
<keyword evidence="3" id="KW-1185">Reference proteome</keyword>
<dbReference type="EMBL" id="MSTI01000047">
    <property type="protein sequence ID" value="OLV18987.1"/>
    <property type="molecule type" value="Genomic_DNA"/>
</dbReference>
<accession>A0A1U7P1D7</accession>
<dbReference type="AlphaFoldDB" id="A0A1U7P1D7"/>
<name>A0A1U7P1D7_9DEIO</name>
<dbReference type="PROSITE" id="PS51257">
    <property type="entry name" value="PROKAR_LIPOPROTEIN"/>
    <property type="match status" value="1"/>
</dbReference>
<protein>
    <recommendedName>
        <fullName evidence="4">Lipoprotein</fullName>
    </recommendedName>
</protein>
<proteinExistence type="predicted"/>
<evidence type="ECO:0000313" key="3">
    <source>
        <dbReference type="Proteomes" id="UP000186607"/>
    </source>
</evidence>
<organism evidence="2 3">
    <name type="scientific">Deinococcus marmoris</name>
    <dbReference type="NCBI Taxonomy" id="249408"/>
    <lineage>
        <taxon>Bacteria</taxon>
        <taxon>Thermotogati</taxon>
        <taxon>Deinococcota</taxon>
        <taxon>Deinococci</taxon>
        <taxon>Deinococcales</taxon>
        <taxon>Deinococcaceae</taxon>
        <taxon>Deinococcus</taxon>
    </lineage>
</organism>
<reference evidence="2 3" key="1">
    <citation type="submission" date="2017-01" db="EMBL/GenBank/DDBJ databases">
        <title>Genome Analysis of Deinococcus marmoris KOPRI26562.</title>
        <authorList>
            <person name="Kim J.H."/>
            <person name="Oh H.-M."/>
        </authorList>
    </citation>
    <scope>NUCLEOTIDE SEQUENCE [LARGE SCALE GENOMIC DNA]</scope>
    <source>
        <strain evidence="2 3">KOPRI26562</strain>
    </source>
</reference>
<comment type="caution">
    <text evidence="2">The sequence shown here is derived from an EMBL/GenBank/DDBJ whole genome shotgun (WGS) entry which is preliminary data.</text>
</comment>